<sequence>MDIQLSKPFPHLEHKARSQALLDLPAMPMLDLLDTFSKPVSGSSELQQSSGWFKVFTVATHQSYFDVDTSDVLERIKDSLLPFGGSFNEKTASNPDLMLLLFNKSQSYNLSLFISE</sequence>
<accession>A0A9R1WI00</accession>
<gene>
    <name evidence="1" type="ORF">LSAT_V11C100046610</name>
</gene>
<dbReference type="GO" id="GO:0031267">
    <property type="term" value="F:small GTPase binding"/>
    <property type="evidence" value="ECO:0007669"/>
    <property type="project" value="InterPro"/>
</dbReference>
<dbReference type="PANTHER" id="PTHR12822:SF2">
    <property type="entry name" value="PROTEIN YIPF"/>
    <property type="match status" value="1"/>
</dbReference>
<keyword evidence="2" id="KW-1185">Reference proteome</keyword>
<comment type="caution">
    <text evidence="1">The sequence shown here is derived from an EMBL/GenBank/DDBJ whole genome shotgun (WGS) entry which is preliminary data.</text>
</comment>
<organism evidence="1 2">
    <name type="scientific">Lactuca sativa</name>
    <name type="common">Garden lettuce</name>
    <dbReference type="NCBI Taxonomy" id="4236"/>
    <lineage>
        <taxon>Eukaryota</taxon>
        <taxon>Viridiplantae</taxon>
        <taxon>Streptophyta</taxon>
        <taxon>Embryophyta</taxon>
        <taxon>Tracheophyta</taxon>
        <taxon>Spermatophyta</taxon>
        <taxon>Magnoliopsida</taxon>
        <taxon>eudicotyledons</taxon>
        <taxon>Gunneridae</taxon>
        <taxon>Pentapetalae</taxon>
        <taxon>asterids</taxon>
        <taxon>campanulids</taxon>
        <taxon>Asterales</taxon>
        <taxon>Asteraceae</taxon>
        <taxon>Cichorioideae</taxon>
        <taxon>Cichorieae</taxon>
        <taxon>Lactucinae</taxon>
        <taxon>Lactuca</taxon>
    </lineage>
</organism>
<protein>
    <submittedName>
        <fullName evidence="1">Uncharacterized protein</fullName>
    </submittedName>
</protein>
<evidence type="ECO:0000313" key="1">
    <source>
        <dbReference type="EMBL" id="KAJ0225751.1"/>
    </source>
</evidence>
<dbReference type="GO" id="GO:0016192">
    <property type="term" value="P:vesicle-mediated transport"/>
    <property type="evidence" value="ECO:0007669"/>
    <property type="project" value="InterPro"/>
</dbReference>
<proteinExistence type="predicted"/>
<dbReference type="Proteomes" id="UP000235145">
    <property type="component" value="Unassembled WGS sequence"/>
</dbReference>
<name>A0A9R1WI00_LACSA</name>
<dbReference type="AlphaFoldDB" id="A0A9R1WI00"/>
<dbReference type="InterPro" id="IPR039765">
    <property type="entry name" value="Yip5/YIPF1/YIPF2"/>
</dbReference>
<dbReference type="EMBL" id="NBSK02000001">
    <property type="protein sequence ID" value="KAJ0225751.1"/>
    <property type="molecule type" value="Genomic_DNA"/>
</dbReference>
<dbReference type="PANTHER" id="PTHR12822">
    <property type="entry name" value="PROTEIN YIPF"/>
    <property type="match status" value="1"/>
</dbReference>
<dbReference type="GO" id="GO:0005794">
    <property type="term" value="C:Golgi apparatus"/>
    <property type="evidence" value="ECO:0007669"/>
    <property type="project" value="InterPro"/>
</dbReference>
<reference evidence="1 2" key="1">
    <citation type="journal article" date="2017" name="Nat. Commun.">
        <title>Genome assembly with in vitro proximity ligation data and whole-genome triplication in lettuce.</title>
        <authorList>
            <person name="Reyes-Chin-Wo S."/>
            <person name="Wang Z."/>
            <person name="Yang X."/>
            <person name="Kozik A."/>
            <person name="Arikit S."/>
            <person name="Song C."/>
            <person name="Xia L."/>
            <person name="Froenicke L."/>
            <person name="Lavelle D.O."/>
            <person name="Truco M.J."/>
            <person name="Xia R."/>
            <person name="Zhu S."/>
            <person name="Xu C."/>
            <person name="Xu H."/>
            <person name="Xu X."/>
            <person name="Cox K."/>
            <person name="Korf I."/>
            <person name="Meyers B.C."/>
            <person name="Michelmore R.W."/>
        </authorList>
    </citation>
    <scope>NUCLEOTIDE SEQUENCE [LARGE SCALE GENOMIC DNA]</scope>
    <source>
        <strain evidence="2">cv. Salinas</strain>
        <tissue evidence="1">Seedlings</tissue>
    </source>
</reference>
<evidence type="ECO:0000313" key="2">
    <source>
        <dbReference type="Proteomes" id="UP000235145"/>
    </source>
</evidence>